<accession>A0A8T1SJK4</accession>
<feature type="compositionally biased region" description="Polar residues" evidence="1">
    <location>
        <begin position="1"/>
        <end position="10"/>
    </location>
</feature>
<organism evidence="2 3">
    <name type="scientific">Chelydra serpentina</name>
    <name type="common">Snapping turtle</name>
    <name type="synonym">Testudo serpentina</name>
    <dbReference type="NCBI Taxonomy" id="8475"/>
    <lineage>
        <taxon>Eukaryota</taxon>
        <taxon>Metazoa</taxon>
        <taxon>Chordata</taxon>
        <taxon>Craniata</taxon>
        <taxon>Vertebrata</taxon>
        <taxon>Euteleostomi</taxon>
        <taxon>Archelosauria</taxon>
        <taxon>Testudinata</taxon>
        <taxon>Testudines</taxon>
        <taxon>Cryptodira</taxon>
        <taxon>Durocryptodira</taxon>
        <taxon>Americhelydia</taxon>
        <taxon>Chelydroidea</taxon>
        <taxon>Chelydridae</taxon>
        <taxon>Chelydra</taxon>
    </lineage>
</organism>
<feature type="compositionally biased region" description="Polar residues" evidence="1">
    <location>
        <begin position="225"/>
        <end position="234"/>
    </location>
</feature>
<dbReference type="OrthoDB" id="9426166at2759"/>
<comment type="caution">
    <text evidence="2">The sequence shown here is derived from an EMBL/GenBank/DDBJ whole genome shotgun (WGS) entry which is preliminary data.</text>
</comment>
<keyword evidence="3" id="KW-1185">Reference proteome</keyword>
<evidence type="ECO:0000313" key="3">
    <source>
        <dbReference type="Proteomes" id="UP000765507"/>
    </source>
</evidence>
<gene>
    <name evidence="2" type="ORF">G0U57_006032</name>
</gene>
<protein>
    <submittedName>
        <fullName evidence="2">Uncharacterized protein</fullName>
    </submittedName>
</protein>
<dbReference type="EMBL" id="JAHGAV010000183">
    <property type="protein sequence ID" value="KAG6929286.1"/>
    <property type="molecule type" value="Genomic_DNA"/>
</dbReference>
<feature type="region of interest" description="Disordered" evidence="1">
    <location>
        <begin position="222"/>
        <end position="244"/>
    </location>
</feature>
<proteinExistence type="predicted"/>
<evidence type="ECO:0000256" key="1">
    <source>
        <dbReference type="SAM" id="MobiDB-lite"/>
    </source>
</evidence>
<reference evidence="2 3" key="1">
    <citation type="journal article" date="2020" name="G3 (Bethesda)">
        <title>Draft Genome of the Common Snapping Turtle, Chelydra serpentina, a Model for Phenotypic Plasticity in Reptiles.</title>
        <authorList>
            <person name="Das D."/>
            <person name="Singh S.K."/>
            <person name="Bierstedt J."/>
            <person name="Erickson A."/>
            <person name="Galli G.L.J."/>
            <person name="Crossley D.A. 2nd"/>
            <person name="Rhen T."/>
        </authorList>
    </citation>
    <scope>NUCLEOTIDE SEQUENCE [LARGE SCALE GENOMIC DNA]</scope>
    <source>
        <strain evidence="2">KW</strain>
    </source>
</reference>
<name>A0A8T1SJK4_CHESE</name>
<dbReference type="AlphaFoldDB" id="A0A8T1SJK4"/>
<sequence>MIENKQTSKGKMQEQDKNIKFRNQKQTPKCVRGLYPSAGKAKKQQTLKYTKNIKNRKANWRKKNSTSNAKKEQVLVLKERRKREIYIWKRVKVFKNPVVHDNSSNYLSVYVTPVIGQSKLSKRLRRNLVGFRRNTKETSLNNFLQKFDDFLKYLSRHRTVGNEKVTGIDISLKIKKSPNKSHVPIGTQKPNMKILILSKSTAQPPGILSFPKHIGRAEKKRKMSHMNSWKTPHSVSFKKKKHNSEHKFRLNTFKTNEQNSVLKTKGNKKTVKQIKKIERGMAERPRGTKL</sequence>
<evidence type="ECO:0000313" key="2">
    <source>
        <dbReference type="EMBL" id="KAG6929286.1"/>
    </source>
</evidence>
<feature type="region of interest" description="Disordered" evidence="1">
    <location>
        <begin position="1"/>
        <end position="27"/>
    </location>
</feature>
<dbReference type="Proteomes" id="UP000765507">
    <property type="component" value="Unassembled WGS sequence"/>
</dbReference>